<dbReference type="SUPFAM" id="SSF47336">
    <property type="entry name" value="ACP-like"/>
    <property type="match status" value="1"/>
</dbReference>
<dbReference type="RefSeq" id="WP_070991369.1">
    <property type="nucleotide sequence ID" value="NZ_CBCSHD010000001.1"/>
</dbReference>
<sequence>MNTNKHELLSLIQQFFLERGVVISDDQLPNYDFMAAGSLDSFEILSLIMHIEMHCQISVPAELLLDKNNAQIGNLADAILGLQ</sequence>
<reference evidence="1 2" key="1">
    <citation type="submission" date="2016-10" db="EMBL/GenBank/DDBJ databases">
        <title>Pseudoalteromonas amylolytica sp. nov., isolated from the surface seawater.</title>
        <authorList>
            <person name="Wu Y.-H."/>
            <person name="Cheng H."/>
            <person name="Jin X.-B."/>
            <person name="Wang C.-S."/>
            <person name="Xu X.-W."/>
        </authorList>
    </citation>
    <scope>NUCLEOTIDE SEQUENCE [LARGE SCALE GENOMIC DNA]</scope>
    <source>
        <strain evidence="1 2">JCM 12483</strain>
    </source>
</reference>
<protein>
    <submittedName>
        <fullName evidence="1">Uncharacterized protein</fullName>
    </submittedName>
</protein>
<gene>
    <name evidence="1" type="ORF">BIW53_08190</name>
</gene>
<organism evidence="1 2">
    <name type="scientific">Pseudoalteromonas byunsanensis</name>
    <dbReference type="NCBI Taxonomy" id="327939"/>
    <lineage>
        <taxon>Bacteria</taxon>
        <taxon>Pseudomonadati</taxon>
        <taxon>Pseudomonadota</taxon>
        <taxon>Gammaproteobacteria</taxon>
        <taxon>Alteromonadales</taxon>
        <taxon>Pseudoalteromonadaceae</taxon>
        <taxon>Pseudoalteromonas</taxon>
    </lineage>
</organism>
<dbReference type="OrthoDB" id="6305838at2"/>
<dbReference type="AlphaFoldDB" id="A0A1S1N3V9"/>
<dbReference type="STRING" id="327939.BIW53_08190"/>
<proteinExistence type="predicted"/>
<dbReference type="InterPro" id="IPR036736">
    <property type="entry name" value="ACP-like_sf"/>
</dbReference>
<name>A0A1S1N3V9_9GAMM</name>
<accession>A0A1S1N3V9</accession>
<comment type="caution">
    <text evidence="1">The sequence shown here is derived from an EMBL/GenBank/DDBJ whole genome shotgun (WGS) entry which is preliminary data.</text>
</comment>
<dbReference type="EMBL" id="MNAN01000028">
    <property type="protein sequence ID" value="OHU95795.1"/>
    <property type="molecule type" value="Genomic_DNA"/>
</dbReference>
<evidence type="ECO:0000313" key="1">
    <source>
        <dbReference type="EMBL" id="OHU95795.1"/>
    </source>
</evidence>
<keyword evidence="2" id="KW-1185">Reference proteome</keyword>
<dbReference type="Gene3D" id="1.10.1200.10">
    <property type="entry name" value="ACP-like"/>
    <property type="match status" value="1"/>
</dbReference>
<dbReference type="Proteomes" id="UP000180253">
    <property type="component" value="Unassembled WGS sequence"/>
</dbReference>
<evidence type="ECO:0000313" key="2">
    <source>
        <dbReference type="Proteomes" id="UP000180253"/>
    </source>
</evidence>